<evidence type="ECO:0000256" key="1">
    <source>
        <dbReference type="ARBA" id="ARBA00006700"/>
    </source>
</evidence>
<dbReference type="HAMAP" id="MF_01369_B">
    <property type="entry name" value="Ribosomal_uL23_B"/>
    <property type="match status" value="1"/>
</dbReference>
<dbReference type="SUPFAM" id="SSF54189">
    <property type="entry name" value="Ribosomal proteins S24e, L23 and L15e"/>
    <property type="match status" value="1"/>
</dbReference>
<feature type="region of interest" description="Disordered" evidence="5">
    <location>
        <begin position="1"/>
        <end position="41"/>
    </location>
</feature>
<dbReference type="GO" id="GO:0003735">
    <property type="term" value="F:structural constituent of ribosome"/>
    <property type="evidence" value="ECO:0007669"/>
    <property type="project" value="InterPro"/>
</dbReference>
<sequence>MIFNPFKKAKTPPGARPPAAESKKDTPTASPPRESPRQERRWVGVLVAPHLTEKTSNLNSQGWYTFRVAPQASKILVRKAVEERYGVSVERVRMAAARTKKIRLGRIIGQTPGFKKAVVKVAAGQKIDFTS</sequence>
<name>A0A933DT54_9BACT</name>
<evidence type="ECO:0000256" key="4">
    <source>
        <dbReference type="HAMAP-Rule" id="MF_01369"/>
    </source>
</evidence>
<dbReference type="GO" id="GO:0019843">
    <property type="term" value="F:rRNA binding"/>
    <property type="evidence" value="ECO:0007669"/>
    <property type="project" value="UniProtKB-UniRule"/>
</dbReference>
<dbReference type="InterPro" id="IPR013025">
    <property type="entry name" value="Ribosomal_uL23-like"/>
</dbReference>
<protein>
    <recommendedName>
        <fullName evidence="4">Large ribosomal subunit protein uL23</fullName>
    </recommendedName>
</protein>
<gene>
    <name evidence="4 6" type="primary">rplW</name>
    <name evidence="6" type="ORF">HY473_00350</name>
</gene>
<evidence type="ECO:0000313" key="7">
    <source>
        <dbReference type="Proteomes" id="UP000756703"/>
    </source>
</evidence>
<dbReference type="EMBL" id="JACQMI010000003">
    <property type="protein sequence ID" value="MBI4132537.1"/>
    <property type="molecule type" value="Genomic_DNA"/>
</dbReference>
<comment type="caution">
    <text evidence="6">The sequence shown here is derived from an EMBL/GenBank/DDBJ whole genome shotgun (WGS) entry which is preliminary data.</text>
</comment>
<comment type="function">
    <text evidence="4">One of the early assembly proteins it binds 23S rRNA. One of the proteins that surrounds the polypeptide exit tunnel on the outside of the ribosome. Forms the main docking site for trigger factor binding to the ribosome.</text>
</comment>
<proteinExistence type="inferred from homology"/>
<accession>A0A933DT54</accession>
<dbReference type="Pfam" id="PF00276">
    <property type="entry name" value="Ribosomal_L23"/>
    <property type="match status" value="1"/>
</dbReference>
<dbReference type="GO" id="GO:0006412">
    <property type="term" value="P:translation"/>
    <property type="evidence" value="ECO:0007669"/>
    <property type="project" value="UniProtKB-UniRule"/>
</dbReference>
<dbReference type="AlphaFoldDB" id="A0A933DT54"/>
<evidence type="ECO:0000313" key="6">
    <source>
        <dbReference type="EMBL" id="MBI4132537.1"/>
    </source>
</evidence>
<dbReference type="InterPro" id="IPR012677">
    <property type="entry name" value="Nucleotide-bd_a/b_plait_sf"/>
</dbReference>
<evidence type="ECO:0000256" key="2">
    <source>
        <dbReference type="ARBA" id="ARBA00022980"/>
    </source>
</evidence>
<comment type="similarity">
    <text evidence="1 4">Belongs to the universal ribosomal protein uL23 family.</text>
</comment>
<reference evidence="6" key="1">
    <citation type="submission" date="2020-07" db="EMBL/GenBank/DDBJ databases">
        <title>Huge and variable diversity of episymbiotic CPR bacteria and DPANN archaea in groundwater ecosystems.</title>
        <authorList>
            <person name="He C.Y."/>
            <person name="Keren R."/>
            <person name="Whittaker M."/>
            <person name="Farag I.F."/>
            <person name="Doudna J."/>
            <person name="Cate J.H.D."/>
            <person name="Banfield J.F."/>
        </authorList>
    </citation>
    <scope>NUCLEOTIDE SEQUENCE</scope>
    <source>
        <strain evidence="6">NC_groundwater_1225_Ag_S-0.1um_56_177</strain>
    </source>
</reference>
<keyword evidence="4" id="KW-0694">RNA-binding</keyword>
<dbReference type="GO" id="GO:1990904">
    <property type="term" value="C:ribonucleoprotein complex"/>
    <property type="evidence" value="ECO:0007669"/>
    <property type="project" value="UniProtKB-KW"/>
</dbReference>
<evidence type="ECO:0000256" key="5">
    <source>
        <dbReference type="SAM" id="MobiDB-lite"/>
    </source>
</evidence>
<keyword evidence="4" id="KW-0699">rRNA-binding</keyword>
<dbReference type="NCBIfam" id="NF004363">
    <property type="entry name" value="PRK05738.2-4"/>
    <property type="match status" value="1"/>
</dbReference>
<dbReference type="InterPro" id="IPR012678">
    <property type="entry name" value="Ribosomal_uL23/eL15/eS24_sf"/>
</dbReference>
<dbReference type="Gene3D" id="3.30.70.330">
    <property type="match status" value="1"/>
</dbReference>
<keyword evidence="3 4" id="KW-0687">Ribonucleoprotein</keyword>
<keyword evidence="2 4" id="KW-0689">Ribosomal protein</keyword>
<evidence type="ECO:0000256" key="3">
    <source>
        <dbReference type="ARBA" id="ARBA00023274"/>
    </source>
</evidence>
<comment type="subunit">
    <text evidence="4">Part of the 50S ribosomal subunit. Contacts protein L29, and trigger factor when it is bound to the ribosome.</text>
</comment>
<dbReference type="GO" id="GO:0005840">
    <property type="term" value="C:ribosome"/>
    <property type="evidence" value="ECO:0007669"/>
    <property type="project" value="UniProtKB-KW"/>
</dbReference>
<organism evidence="6 7">
    <name type="scientific">Candidatus Sungiibacteriota bacterium</name>
    <dbReference type="NCBI Taxonomy" id="2750080"/>
    <lineage>
        <taxon>Bacteria</taxon>
        <taxon>Candidatus Sungiibacteriota</taxon>
    </lineage>
</organism>
<dbReference type="Proteomes" id="UP000756703">
    <property type="component" value="Unassembled WGS sequence"/>
</dbReference>